<evidence type="ECO:0000313" key="3">
    <source>
        <dbReference type="Proteomes" id="UP000577707"/>
    </source>
</evidence>
<gene>
    <name evidence="2" type="ORF">FHS12_003372</name>
</gene>
<evidence type="ECO:0000259" key="1">
    <source>
        <dbReference type="Pfam" id="PF22513"/>
    </source>
</evidence>
<feature type="domain" description="Antitoxin FitA-like ribbon-helix-helix" evidence="1">
    <location>
        <begin position="4"/>
        <end position="40"/>
    </location>
</feature>
<dbReference type="InterPro" id="IPR010985">
    <property type="entry name" value="Ribbon_hlx_hlx"/>
</dbReference>
<name>A0A7W5F9K8_9ACTN</name>
<dbReference type="Proteomes" id="UP000577707">
    <property type="component" value="Unassembled WGS sequence"/>
</dbReference>
<dbReference type="EMBL" id="JACHXG010000007">
    <property type="protein sequence ID" value="MBB3090414.1"/>
    <property type="molecule type" value="Genomic_DNA"/>
</dbReference>
<sequence length="78" mass="8640">MVAMQIRDVPEPARDALARRAQAKGQSLQAYLREMVLREAAFANNLDVLDEVAEWRTGGEATLDDVLAARDDARRDVG</sequence>
<dbReference type="InterPro" id="IPR053853">
    <property type="entry name" value="FitA-like_RHH"/>
</dbReference>
<proteinExistence type="predicted"/>
<dbReference type="Pfam" id="PF22513">
    <property type="entry name" value="FitA-like_RHH"/>
    <property type="match status" value="1"/>
</dbReference>
<dbReference type="SUPFAM" id="SSF47598">
    <property type="entry name" value="Ribbon-helix-helix"/>
    <property type="match status" value="1"/>
</dbReference>
<reference evidence="2 3" key="1">
    <citation type="submission" date="2020-08" db="EMBL/GenBank/DDBJ databases">
        <title>Genomic Encyclopedia of Type Strains, Phase III (KMG-III): the genomes of soil and plant-associated and newly described type strains.</title>
        <authorList>
            <person name="Whitman W."/>
        </authorList>
    </citation>
    <scope>NUCLEOTIDE SEQUENCE [LARGE SCALE GENOMIC DNA]</scope>
    <source>
        <strain evidence="2 3">CECT 3302</strain>
    </source>
</reference>
<keyword evidence="3" id="KW-1185">Reference proteome</keyword>
<accession>A0A7W5F9K8</accession>
<dbReference type="GO" id="GO:0006355">
    <property type="term" value="P:regulation of DNA-templated transcription"/>
    <property type="evidence" value="ECO:0007669"/>
    <property type="project" value="InterPro"/>
</dbReference>
<evidence type="ECO:0000313" key="2">
    <source>
        <dbReference type="EMBL" id="MBB3090414.1"/>
    </source>
</evidence>
<dbReference type="AlphaFoldDB" id="A0A7W5F9K8"/>
<dbReference type="RefSeq" id="WP_183548112.1">
    <property type="nucleotide sequence ID" value="NZ_BMQT01000005.1"/>
</dbReference>
<protein>
    <submittedName>
        <fullName evidence="2">Plasmid stability protein</fullName>
    </submittedName>
</protein>
<comment type="caution">
    <text evidence="2">The sequence shown here is derived from an EMBL/GenBank/DDBJ whole genome shotgun (WGS) entry which is preliminary data.</text>
</comment>
<organism evidence="2 3">
    <name type="scientific">Nocardioides albus</name>
    <dbReference type="NCBI Taxonomy" id="1841"/>
    <lineage>
        <taxon>Bacteria</taxon>
        <taxon>Bacillati</taxon>
        <taxon>Actinomycetota</taxon>
        <taxon>Actinomycetes</taxon>
        <taxon>Propionibacteriales</taxon>
        <taxon>Nocardioidaceae</taxon>
        <taxon>Nocardioides</taxon>
    </lineage>
</organism>